<feature type="region of interest" description="Disordered" evidence="1">
    <location>
        <begin position="1"/>
        <end position="185"/>
    </location>
</feature>
<feature type="region of interest" description="Disordered" evidence="1">
    <location>
        <begin position="514"/>
        <end position="727"/>
    </location>
</feature>
<feature type="compositionally biased region" description="Basic and acidic residues" evidence="1">
    <location>
        <begin position="406"/>
        <end position="416"/>
    </location>
</feature>
<dbReference type="KEGG" id="bbrx:BRETT_004465"/>
<feature type="region of interest" description="Disordered" evidence="1">
    <location>
        <begin position="388"/>
        <end position="417"/>
    </location>
</feature>
<evidence type="ECO:0008006" key="4">
    <source>
        <dbReference type="Google" id="ProtNLM"/>
    </source>
</evidence>
<feature type="region of interest" description="Disordered" evidence="1">
    <location>
        <begin position="340"/>
        <end position="364"/>
    </location>
</feature>
<feature type="compositionally biased region" description="Basic and acidic residues" evidence="1">
    <location>
        <begin position="127"/>
        <end position="137"/>
    </location>
</feature>
<reference evidence="2" key="1">
    <citation type="submission" date="2020-10" db="EMBL/GenBank/DDBJ databases">
        <authorList>
            <person name="Palmer J.M."/>
        </authorList>
    </citation>
    <scope>NUCLEOTIDE SEQUENCE</scope>
    <source>
        <strain evidence="2">UCD 2041</strain>
    </source>
</reference>
<feature type="compositionally biased region" description="Basic and acidic residues" evidence="1">
    <location>
        <begin position="232"/>
        <end position="242"/>
    </location>
</feature>
<dbReference type="GeneID" id="64576388"/>
<feature type="compositionally biased region" description="Polar residues" evidence="1">
    <location>
        <begin position="606"/>
        <end position="617"/>
    </location>
</feature>
<reference evidence="2" key="2">
    <citation type="journal article" name="BMC Genomics">
        <title>New genome assemblies reveal patterns of domestication and adaptation across Brettanomyces (Dekkera) species.</title>
        <authorList>
            <person name="Roach M.J."/>
            <person name="Borneman A.R."/>
        </authorList>
    </citation>
    <scope>NUCLEOTIDE SEQUENCE</scope>
    <source>
        <strain evidence="2">UCD 2041</strain>
    </source>
</reference>
<feature type="region of interest" description="Disordered" evidence="1">
    <location>
        <begin position="446"/>
        <end position="483"/>
    </location>
</feature>
<proteinExistence type="predicted"/>
<feature type="region of interest" description="Disordered" evidence="1">
    <location>
        <begin position="232"/>
        <end position="279"/>
    </location>
</feature>
<dbReference type="AlphaFoldDB" id="A0A871R3B3"/>
<feature type="compositionally biased region" description="Polar residues" evidence="1">
    <location>
        <begin position="259"/>
        <end position="268"/>
    </location>
</feature>
<feature type="compositionally biased region" description="Basic residues" evidence="1">
    <location>
        <begin position="469"/>
        <end position="483"/>
    </location>
</feature>
<dbReference type="RefSeq" id="XP_041135737.1">
    <property type="nucleotide sequence ID" value="XM_041282961.1"/>
</dbReference>
<sequence length="727" mass="80875">MDKIPTLPKHRPRHRVASADNKTGIEEIEVDTKPIEQNSEVAGDQHKILSHRPQLEKRIEHPYLDVEEAVENDNNAKNISDTEKAERKSPQMPKSRPSIKKILSTEEPSIPKIPSHHPKGHLRSGNKAHDELRKGESDQIVSEQIINDQTESELNYNDEHHADESESDDKHIQDVSTLLPKERKLTDDISFNAVVNDTPASLNCSIPRKSTTVSTNSESGYDTVIDMYKKSPESPISIKDDTNDSNDASEMNPERNVLDQENTCSSKVPTPRRYDDNAKGDLKLSSVLLPANTDGDDLKERKAVHIDKIDAVKSKTENPEADLSQNVSSVKKSKTISEISLEKKVQPPKPKKKRPMVPKKPSSKIAQFQAMLQQQQEHDLGFLNKRAPVLPSHRPRKHDLASASYDNHEPEKDASREQFSSKLNSMFGMKMNGIPLPGMVLPEVKSQMPVSRSDSGKKELSKPQSRQLGARRRARAPRGRRLPKSVGNVVEVNDETLGTKTKFTVFAEDSWKMDFEDPEMKNEGDSTRPDDSDIKAEDDGIKAEDDVIKAEDDVIKAEDDVIKAEDDDIKPGDNGVKSTDAEGEGPKIVPNKHIAEHQTVTDEQKNYTNNEDGTQIESSEDTVHVGLESNIPSLDETVTQSSSANLESRSDSLDEQADVSEIECAQKGKCANGNNAGVKDEQVDFEEDNSKDSAFSNTEISESLHKQADITTRESKDAPSAEKEVEQ</sequence>
<protein>
    <recommendedName>
        <fullName evidence="4">Altered inheritance of mitochondria protein 21</fullName>
    </recommendedName>
</protein>
<evidence type="ECO:0000313" key="3">
    <source>
        <dbReference type="Proteomes" id="UP000663131"/>
    </source>
</evidence>
<dbReference type="Proteomes" id="UP000663131">
    <property type="component" value="Chromosome 5"/>
</dbReference>
<organism evidence="2 3">
    <name type="scientific">Dekkera bruxellensis</name>
    <name type="common">Brettanomyces custersii</name>
    <dbReference type="NCBI Taxonomy" id="5007"/>
    <lineage>
        <taxon>Eukaryota</taxon>
        <taxon>Fungi</taxon>
        <taxon>Dikarya</taxon>
        <taxon>Ascomycota</taxon>
        <taxon>Saccharomycotina</taxon>
        <taxon>Pichiomycetes</taxon>
        <taxon>Pichiales</taxon>
        <taxon>Pichiaceae</taxon>
        <taxon>Brettanomyces</taxon>
    </lineage>
</organism>
<gene>
    <name evidence="2" type="ORF">BRETT_004465</name>
</gene>
<feature type="compositionally biased region" description="Basic and acidic residues" evidence="1">
    <location>
        <begin position="157"/>
        <end position="173"/>
    </location>
</feature>
<feature type="compositionally biased region" description="Basic and acidic residues" evidence="1">
    <location>
        <begin position="43"/>
        <end position="64"/>
    </location>
</feature>
<feature type="compositionally biased region" description="Basic and acidic residues" evidence="1">
    <location>
        <begin position="514"/>
        <end position="564"/>
    </location>
</feature>
<accession>A0A871R3B3</accession>
<feature type="compositionally biased region" description="Basic and acidic residues" evidence="1">
    <location>
        <begin position="593"/>
        <end position="605"/>
    </location>
</feature>
<feature type="compositionally biased region" description="Polar residues" evidence="1">
    <location>
        <begin position="692"/>
        <end position="701"/>
    </location>
</feature>
<name>A0A871R3B3_DEKBR</name>
<evidence type="ECO:0000313" key="2">
    <source>
        <dbReference type="EMBL" id="QOU19244.1"/>
    </source>
</evidence>
<feature type="compositionally biased region" description="Basic and acidic residues" evidence="1">
    <location>
        <begin position="80"/>
        <end position="89"/>
    </location>
</feature>
<feature type="compositionally biased region" description="Basic and acidic residues" evidence="1">
    <location>
        <begin position="702"/>
        <end position="727"/>
    </location>
</feature>
<feature type="compositionally biased region" description="Polar residues" evidence="1">
    <location>
        <begin position="139"/>
        <end position="155"/>
    </location>
</feature>
<evidence type="ECO:0000256" key="1">
    <source>
        <dbReference type="SAM" id="MobiDB-lite"/>
    </source>
</evidence>
<dbReference type="OrthoDB" id="10393329at2759"/>
<feature type="compositionally biased region" description="Polar residues" evidence="1">
    <location>
        <begin position="630"/>
        <end position="647"/>
    </location>
</feature>
<feature type="compositionally biased region" description="Basic residues" evidence="1">
    <location>
        <begin position="114"/>
        <end position="126"/>
    </location>
</feature>
<dbReference type="EMBL" id="CP063133">
    <property type="protein sequence ID" value="QOU19244.1"/>
    <property type="molecule type" value="Genomic_DNA"/>
</dbReference>